<protein>
    <submittedName>
        <fullName evidence="2">Uncharacterized protein</fullName>
    </submittedName>
</protein>
<dbReference type="HOGENOM" id="CLU_2865524_0_0_5"/>
<feature type="compositionally biased region" description="Basic and acidic residues" evidence="1">
    <location>
        <begin position="48"/>
        <end position="64"/>
    </location>
</feature>
<dbReference type="PATRIC" id="fig|1123269.5.peg.2173"/>
<dbReference type="EMBL" id="CP006644">
    <property type="protein sequence ID" value="AHE53948.1"/>
    <property type="molecule type" value="Genomic_DNA"/>
</dbReference>
<accession>W0ACB1</accession>
<keyword evidence="3" id="KW-1185">Reference proteome</keyword>
<dbReference type="AlphaFoldDB" id="W0ACB1"/>
<name>W0ACB1_9SPHN</name>
<organism evidence="2 3">
    <name type="scientific">Sphingomonas sanxanigenens DSM 19645 = NX02</name>
    <dbReference type="NCBI Taxonomy" id="1123269"/>
    <lineage>
        <taxon>Bacteria</taxon>
        <taxon>Pseudomonadati</taxon>
        <taxon>Pseudomonadota</taxon>
        <taxon>Alphaproteobacteria</taxon>
        <taxon>Sphingomonadales</taxon>
        <taxon>Sphingomonadaceae</taxon>
        <taxon>Sphingomonas</taxon>
    </lineage>
</organism>
<dbReference type="STRING" id="1123269.NX02_11180"/>
<evidence type="ECO:0000313" key="2">
    <source>
        <dbReference type="EMBL" id="AHE53948.1"/>
    </source>
</evidence>
<dbReference type="Proteomes" id="UP000018851">
    <property type="component" value="Chromosome"/>
</dbReference>
<sequence>MGDTKPDEAEDAIENEDDAVNAVGAAAQTADPSVGRPVSGMPLGGPHDLGKEAHDRAREERRKA</sequence>
<gene>
    <name evidence="2" type="ORF">NX02_11180</name>
</gene>
<reference evidence="2 3" key="1">
    <citation type="submission" date="2013-07" db="EMBL/GenBank/DDBJ databases">
        <title>Completed genome of Sphingomonas sanxanigenens NX02.</title>
        <authorList>
            <person name="Ma T."/>
            <person name="Huang H."/>
            <person name="Wu M."/>
            <person name="Li X."/>
            <person name="Li G."/>
        </authorList>
    </citation>
    <scope>NUCLEOTIDE SEQUENCE [LARGE SCALE GENOMIC DNA]</scope>
    <source>
        <strain evidence="2 3">NX02</strain>
    </source>
</reference>
<dbReference type="KEGG" id="ssan:NX02_11180"/>
<feature type="region of interest" description="Disordered" evidence="1">
    <location>
        <begin position="24"/>
        <end position="64"/>
    </location>
</feature>
<proteinExistence type="predicted"/>
<evidence type="ECO:0000313" key="3">
    <source>
        <dbReference type="Proteomes" id="UP000018851"/>
    </source>
</evidence>
<evidence type="ECO:0000256" key="1">
    <source>
        <dbReference type="SAM" id="MobiDB-lite"/>
    </source>
</evidence>